<protein>
    <recommendedName>
        <fullName evidence="8">Tetraspanin</fullName>
    </recommendedName>
</protein>
<keyword evidence="7" id="KW-1185">Reference proteome</keyword>
<proteinExistence type="predicted"/>
<dbReference type="Gene3D" id="1.10.1450.10">
    <property type="entry name" value="Tetraspanin"/>
    <property type="match status" value="1"/>
</dbReference>
<dbReference type="FunFam" id="1.10.1450.10:FF:000025">
    <property type="entry name" value="Tetraspanin"/>
    <property type="match status" value="1"/>
</dbReference>
<name>A0A6B0RLA1_9CETA</name>
<sequence>MRNFKEPHPSILVLQVVCELPKFFKTESLSLYRASRSTDWLSTPWARGPASHSSLALAERGPAPLALPQFCGTSRFINPGLEGCSLTQQRLNPPASYFVVSTDENNHLTVYIFRILIGTGSAILLLCLLGYLGIHNEIRWLLILYAALLMWAVGVQVVLSTLIFAKKEEVHQAWHDKIDSIISEYGSEDFPQDTPKWMILNAVQKMFQCCGRKNYTDWTKNKNKENSEQVPCSCTNSTLRKWFCDEPLNATYLQGCENKISTWYHANALTLIGINFGLLASEVLQFSLTVSFFRNIKNRIYAENIQICAGSSVPEVCWRKHYDCAGHYASQSLTLIQHSLLPGSAIGFLEQKESHIWLPSCEAKFHVCFHHQIMSCEQSSSNLEAVENPVPKSLSKLFPKSSSHSLKLFRCALLEKPQCLAYGRLQKHIPGIFMDSEPKDTIVILCFTYFSYLPLASGDETQILVGDVNFRYLVPVQPPKLSVKLRSSKIVTLDISLGPFNTLHKQSTWSADFMSCRAFNWRLVRKSHCWNSTKFCFDHLSLNFFSKVVHSSIGILNAANLNSASNHLTTCKGLGEILAIHQIPKCSLILQRPHMSTGSQEQLNSVTFRMLYLYKCENSWTGSHTENSNFRKQKSNWEKSLTLRSNTKKEAEDSITLCSKLDKISLGKETKGLIQQVSDKLKVPMIKSKEKVKDERKCRRVKSSRESMERKKDIRTKDRALTINIYKEKTIKKMDKGLLKRKLCQSHYGFIYKM</sequence>
<evidence type="ECO:0000313" key="6">
    <source>
        <dbReference type="EMBL" id="MXQ90878.1"/>
    </source>
</evidence>
<dbReference type="InterPro" id="IPR008952">
    <property type="entry name" value="Tetraspanin_EC2_sf"/>
</dbReference>
<gene>
    <name evidence="6" type="ORF">E5288_WYG013218</name>
</gene>
<comment type="caution">
    <text evidence="6">The sequence shown here is derived from an EMBL/GenBank/DDBJ whole genome shotgun (WGS) entry which is preliminary data.</text>
</comment>
<evidence type="ECO:0000256" key="5">
    <source>
        <dbReference type="SAM" id="Phobius"/>
    </source>
</evidence>
<dbReference type="SUPFAM" id="SSF48652">
    <property type="entry name" value="Tetraspanin"/>
    <property type="match status" value="1"/>
</dbReference>
<evidence type="ECO:0000256" key="2">
    <source>
        <dbReference type="ARBA" id="ARBA00022692"/>
    </source>
</evidence>
<evidence type="ECO:0008006" key="8">
    <source>
        <dbReference type="Google" id="ProtNLM"/>
    </source>
</evidence>
<dbReference type="PANTHER" id="PTHR19282:SF211">
    <property type="entry name" value="TETRASPANIN-19"/>
    <property type="match status" value="1"/>
</dbReference>
<comment type="subcellular location">
    <subcellularLocation>
        <location evidence="1">Membrane</location>
        <topology evidence="1">Multi-pass membrane protein</topology>
    </subcellularLocation>
</comment>
<evidence type="ECO:0000256" key="1">
    <source>
        <dbReference type="ARBA" id="ARBA00004141"/>
    </source>
</evidence>
<dbReference type="AlphaFoldDB" id="A0A6B0RLA1"/>
<reference evidence="6" key="1">
    <citation type="submission" date="2019-10" db="EMBL/GenBank/DDBJ databases">
        <title>The sequence and de novo assembly of the wild yak genome.</title>
        <authorList>
            <person name="Liu Y."/>
        </authorList>
    </citation>
    <scope>NUCLEOTIDE SEQUENCE [LARGE SCALE GENOMIC DNA]</scope>
    <source>
        <strain evidence="6">WY2019</strain>
    </source>
</reference>
<keyword evidence="4 5" id="KW-0472">Membrane</keyword>
<dbReference type="PANTHER" id="PTHR19282">
    <property type="entry name" value="TETRASPANIN"/>
    <property type="match status" value="1"/>
</dbReference>
<keyword evidence="3 5" id="KW-1133">Transmembrane helix</keyword>
<organism evidence="6 7">
    <name type="scientific">Bos mutus</name>
    <name type="common">wild yak</name>
    <dbReference type="NCBI Taxonomy" id="72004"/>
    <lineage>
        <taxon>Eukaryota</taxon>
        <taxon>Metazoa</taxon>
        <taxon>Chordata</taxon>
        <taxon>Craniata</taxon>
        <taxon>Vertebrata</taxon>
        <taxon>Euteleostomi</taxon>
        <taxon>Mammalia</taxon>
        <taxon>Eutheria</taxon>
        <taxon>Laurasiatheria</taxon>
        <taxon>Artiodactyla</taxon>
        <taxon>Ruminantia</taxon>
        <taxon>Pecora</taxon>
        <taxon>Bovidae</taxon>
        <taxon>Bovinae</taxon>
        <taxon>Bos</taxon>
    </lineage>
</organism>
<dbReference type="GO" id="GO:0005886">
    <property type="term" value="C:plasma membrane"/>
    <property type="evidence" value="ECO:0007669"/>
    <property type="project" value="TreeGrafter"/>
</dbReference>
<evidence type="ECO:0000256" key="4">
    <source>
        <dbReference type="ARBA" id="ARBA00023136"/>
    </source>
</evidence>
<dbReference type="Pfam" id="PF00335">
    <property type="entry name" value="Tetraspanin"/>
    <property type="match status" value="1"/>
</dbReference>
<dbReference type="InterPro" id="IPR018499">
    <property type="entry name" value="Tetraspanin/Peripherin"/>
</dbReference>
<dbReference type="EMBL" id="VBQZ03000066">
    <property type="protein sequence ID" value="MXQ90878.1"/>
    <property type="molecule type" value="Genomic_DNA"/>
</dbReference>
<feature type="transmembrane region" description="Helical" evidence="5">
    <location>
        <begin position="111"/>
        <end position="134"/>
    </location>
</feature>
<accession>A0A6B0RLA1</accession>
<feature type="transmembrane region" description="Helical" evidence="5">
    <location>
        <begin position="140"/>
        <end position="165"/>
    </location>
</feature>
<evidence type="ECO:0000313" key="7">
    <source>
        <dbReference type="Proteomes" id="UP000322234"/>
    </source>
</evidence>
<evidence type="ECO:0000256" key="3">
    <source>
        <dbReference type="ARBA" id="ARBA00022989"/>
    </source>
</evidence>
<keyword evidence="2 5" id="KW-0812">Transmembrane</keyword>
<dbReference type="Proteomes" id="UP000322234">
    <property type="component" value="Unassembled WGS sequence"/>
</dbReference>